<evidence type="ECO:0000313" key="3">
    <source>
        <dbReference type="Proteomes" id="UP000274822"/>
    </source>
</evidence>
<feature type="region of interest" description="Disordered" evidence="1">
    <location>
        <begin position="77"/>
        <end position="110"/>
    </location>
</feature>
<evidence type="ECO:0000313" key="2">
    <source>
        <dbReference type="EMBL" id="RUS28941.1"/>
    </source>
</evidence>
<organism evidence="2 3">
    <name type="scientific">Jimgerdemannia flammicorona</name>
    <dbReference type="NCBI Taxonomy" id="994334"/>
    <lineage>
        <taxon>Eukaryota</taxon>
        <taxon>Fungi</taxon>
        <taxon>Fungi incertae sedis</taxon>
        <taxon>Mucoromycota</taxon>
        <taxon>Mucoromycotina</taxon>
        <taxon>Endogonomycetes</taxon>
        <taxon>Endogonales</taxon>
        <taxon>Endogonaceae</taxon>
        <taxon>Jimgerdemannia</taxon>
    </lineage>
</organism>
<dbReference type="EMBL" id="RBNJ01005867">
    <property type="protein sequence ID" value="RUS28941.1"/>
    <property type="molecule type" value="Genomic_DNA"/>
</dbReference>
<keyword evidence="3" id="KW-1185">Reference proteome</keyword>
<name>A0A433QH87_9FUNG</name>
<evidence type="ECO:0000256" key="1">
    <source>
        <dbReference type="SAM" id="MobiDB-lite"/>
    </source>
</evidence>
<dbReference type="Proteomes" id="UP000274822">
    <property type="component" value="Unassembled WGS sequence"/>
</dbReference>
<gene>
    <name evidence="2" type="ORF">BC938DRAFT_481252</name>
</gene>
<protein>
    <submittedName>
        <fullName evidence="2">Uncharacterized protein</fullName>
    </submittedName>
</protein>
<comment type="caution">
    <text evidence="2">The sequence shown here is derived from an EMBL/GenBank/DDBJ whole genome shotgun (WGS) entry which is preliminary data.</text>
</comment>
<dbReference type="AlphaFoldDB" id="A0A433QH87"/>
<accession>A0A433QH87</accession>
<feature type="compositionally biased region" description="Basic residues" evidence="1">
    <location>
        <begin position="82"/>
        <end position="99"/>
    </location>
</feature>
<reference evidence="2 3" key="1">
    <citation type="journal article" date="2018" name="New Phytol.">
        <title>Phylogenomics of Endogonaceae and evolution of mycorrhizas within Mucoromycota.</title>
        <authorList>
            <person name="Chang Y."/>
            <person name="Desiro A."/>
            <person name="Na H."/>
            <person name="Sandor L."/>
            <person name="Lipzen A."/>
            <person name="Clum A."/>
            <person name="Barry K."/>
            <person name="Grigoriev I.V."/>
            <person name="Martin F.M."/>
            <person name="Stajich J.E."/>
            <person name="Smith M.E."/>
            <person name="Bonito G."/>
            <person name="Spatafora J.W."/>
        </authorList>
    </citation>
    <scope>NUCLEOTIDE SEQUENCE [LARGE SCALE GENOMIC DNA]</scope>
    <source>
        <strain evidence="2 3">AD002</strain>
    </source>
</reference>
<sequence>MELPIVNLPWEECTSRVGWRALNYELCRGNPFGATRFVSLTNPGCHVSKEWPIRSSGRILCHCPGRRRFWPYNRPLAEAQRPQHHHSRKGSSGRPRKPRVRVDTSRNNAL</sequence>
<proteinExistence type="predicted"/>